<dbReference type="GO" id="GO:0005802">
    <property type="term" value="C:trans-Golgi network"/>
    <property type="evidence" value="ECO:0007669"/>
    <property type="project" value="TreeGrafter"/>
</dbReference>
<evidence type="ECO:0000313" key="4">
    <source>
        <dbReference type="Proteomes" id="UP001345827"/>
    </source>
</evidence>
<dbReference type="PANTHER" id="PTHR28159">
    <property type="entry name" value="TRAFFICKING PROTEIN PARTICLE COMPLEX II-SPECIFIC SUBUNIT 65"/>
    <property type="match status" value="1"/>
</dbReference>
<dbReference type="InterPro" id="IPR055420">
    <property type="entry name" value="IgD3_Trs65"/>
</dbReference>
<dbReference type="GO" id="GO:1990071">
    <property type="term" value="C:TRAPPII protein complex"/>
    <property type="evidence" value="ECO:0007669"/>
    <property type="project" value="InterPro"/>
</dbReference>
<organism evidence="3 4">
    <name type="scientific">Vermiconidia calcicola</name>
    <dbReference type="NCBI Taxonomy" id="1690605"/>
    <lineage>
        <taxon>Eukaryota</taxon>
        <taxon>Fungi</taxon>
        <taxon>Dikarya</taxon>
        <taxon>Ascomycota</taxon>
        <taxon>Pezizomycotina</taxon>
        <taxon>Dothideomycetes</taxon>
        <taxon>Dothideomycetidae</taxon>
        <taxon>Mycosphaerellales</taxon>
        <taxon>Extremaceae</taxon>
        <taxon>Vermiconidia</taxon>
    </lineage>
</organism>
<dbReference type="GO" id="GO:0006891">
    <property type="term" value="P:intra-Golgi vesicle-mediated transport"/>
    <property type="evidence" value="ECO:0007669"/>
    <property type="project" value="InterPro"/>
</dbReference>
<dbReference type="Proteomes" id="UP001345827">
    <property type="component" value="Unassembled WGS sequence"/>
</dbReference>
<feature type="domain" description="Trafficking protein particle complex II-specific subunit 65 IgD3" evidence="2">
    <location>
        <begin position="409"/>
        <end position="593"/>
    </location>
</feature>
<proteinExistence type="predicted"/>
<sequence length="601" mass="66127">MVVWEAMDADAVRASLLDVIIPEDTTTDLSELLETHSDVPDEASHLLALKERDILFFDEKLRTLAVLQLPHCDEDVLKSFLARLSYKIDVWAIEESAGSDPPNSSTTPTKDLVFSHEAIQKNEPLVLASQSADSGRILTLIWEIEIALRRPRFRIAQPSIVFIPSATITAPEQDEHEKVEDLTPFQPLEANVLEPMRFIPGLQQNPPYLAASRLERVLPVTATHRQRLHIQHVPSRRYKAVPAAIARIRYNRLNTFSPLPANIALLDIEIIPFVQVKATVDRVDLSLKSGRVESLMPGFLPIQCQSGDCLTLIHNLHQDPNTNSSPFLSLANPNIDVLSIKIGMSIYSTEECRPVISMDWTTHVDFSQALNPSFGPPSQPIQRPNRPTSLPVTNGTDGTAAAIVNTPSLQPTSDVIARNGLSISFTASGTAALVGRPFSWKVLVVNNSMKVAKITIIPLPRVQKQTTQAQSMAKRHAPKSSTASFHPSERRHTKGEDDLDVAQAIVDENVVYAMHHANVVPPETDLMALTAELRIGPLGPGQCHESEIQMVAFEVGSMRVDAMRIVDLVKEAELGTSAPGVVIDVRDLPDIVVNKSSELEP</sequence>
<dbReference type="Pfam" id="PF12735">
    <property type="entry name" value="IgD3_Trs65"/>
    <property type="match status" value="1"/>
</dbReference>
<keyword evidence="4" id="KW-1185">Reference proteome</keyword>
<gene>
    <name evidence="3" type="ORF">LTR25_003962</name>
</gene>
<dbReference type="AlphaFoldDB" id="A0AAV9QCV4"/>
<dbReference type="InterPro" id="IPR024662">
    <property type="entry name" value="Trs65"/>
</dbReference>
<evidence type="ECO:0000313" key="3">
    <source>
        <dbReference type="EMBL" id="KAK5538420.1"/>
    </source>
</evidence>
<comment type="caution">
    <text evidence="3">The sequence shown here is derived from an EMBL/GenBank/DDBJ whole genome shotgun (WGS) entry which is preliminary data.</text>
</comment>
<accession>A0AAV9QCV4</accession>
<protein>
    <recommendedName>
        <fullName evidence="2">Trafficking protein particle complex II-specific subunit 65 IgD3 domain-containing protein</fullName>
    </recommendedName>
</protein>
<name>A0AAV9QCV4_9PEZI</name>
<dbReference type="EMBL" id="JAXLQG010000006">
    <property type="protein sequence ID" value="KAK5538420.1"/>
    <property type="molecule type" value="Genomic_DNA"/>
</dbReference>
<evidence type="ECO:0000256" key="1">
    <source>
        <dbReference type="SAM" id="MobiDB-lite"/>
    </source>
</evidence>
<dbReference type="PANTHER" id="PTHR28159:SF1">
    <property type="entry name" value="TRAFFICKING PROTEIN PARTICLE COMPLEX II-SPECIFIC SUBUNIT 65"/>
    <property type="match status" value="1"/>
</dbReference>
<feature type="region of interest" description="Disordered" evidence="1">
    <location>
        <begin position="466"/>
        <end position="495"/>
    </location>
</feature>
<reference evidence="3 4" key="1">
    <citation type="submission" date="2023-06" db="EMBL/GenBank/DDBJ databases">
        <title>Black Yeasts Isolated from many extreme environments.</title>
        <authorList>
            <person name="Coleine C."/>
            <person name="Stajich J.E."/>
            <person name="Selbmann L."/>
        </authorList>
    </citation>
    <scope>NUCLEOTIDE SEQUENCE [LARGE SCALE GENOMIC DNA]</scope>
    <source>
        <strain evidence="3 4">CCFEE 5887</strain>
    </source>
</reference>
<evidence type="ECO:0000259" key="2">
    <source>
        <dbReference type="Pfam" id="PF12735"/>
    </source>
</evidence>